<dbReference type="PROSITE" id="PS51898">
    <property type="entry name" value="TYR_RECOMBINASE"/>
    <property type="match status" value="1"/>
</dbReference>
<evidence type="ECO:0000256" key="1">
    <source>
        <dbReference type="ARBA" id="ARBA00008857"/>
    </source>
</evidence>
<keyword evidence="7" id="KW-1185">Reference proteome</keyword>
<dbReference type="PANTHER" id="PTHR30629:SF2">
    <property type="entry name" value="PROPHAGE INTEGRASE INTS-RELATED"/>
    <property type="match status" value="1"/>
</dbReference>
<gene>
    <name evidence="6" type="ORF">CJ014_10110</name>
</gene>
<dbReference type="PANTHER" id="PTHR30629">
    <property type="entry name" value="PROPHAGE INTEGRASE"/>
    <property type="match status" value="1"/>
</dbReference>
<dbReference type="Proteomes" id="UP000231070">
    <property type="component" value="Unassembled WGS sequence"/>
</dbReference>
<feature type="domain" description="Tyr recombinase" evidence="5">
    <location>
        <begin position="168"/>
        <end position="338"/>
    </location>
</feature>
<keyword evidence="2" id="KW-0229">DNA integration</keyword>
<comment type="similarity">
    <text evidence="1">Belongs to the 'phage' integrase family.</text>
</comment>
<keyword evidence="4" id="KW-0233">DNA recombination</keyword>
<evidence type="ECO:0000313" key="7">
    <source>
        <dbReference type="Proteomes" id="UP000231070"/>
    </source>
</evidence>
<accession>A0A2G9WY54</accession>
<dbReference type="Gene3D" id="1.10.150.130">
    <property type="match status" value="1"/>
</dbReference>
<protein>
    <recommendedName>
        <fullName evidence="5">Tyr recombinase domain-containing protein</fullName>
    </recommendedName>
</protein>
<dbReference type="OrthoDB" id="7873969at2"/>
<dbReference type="AlphaFoldDB" id="A0A2G9WY54"/>
<evidence type="ECO:0000256" key="2">
    <source>
        <dbReference type="ARBA" id="ARBA00022908"/>
    </source>
</evidence>
<dbReference type="Gene3D" id="1.10.443.10">
    <property type="entry name" value="Intergrase catalytic core"/>
    <property type="match status" value="1"/>
</dbReference>
<dbReference type="InterPro" id="IPR050808">
    <property type="entry name" value="Phage_Integrase"/>
</dbReference>
<reference evidence="6 7" key="1">
    <citation type="submission" date="2017-08" db="EMBL/GenBank/DDBJ databases">
        <title>Pleomorphomonas carboxidotrophicus sp. nov., a new mesophilic hydrogenogenic carboxidotroph.</title>
        <authorList>
            <person name="Esquivel-Elizondo S."/>
            <person name="Krajmalnik-Brown R."/>
            <person name="Maldonado J."/>
        </authorList>
    </citation>
    <scope>NUCLEOTIDE SEQUENCE [LARGE SCALE GENOMIC DNA]</scope>
    <source>
        <strain evidence="6 7">SVCO-16</strain>
    </source>
</reference>
<dbReference type="GO" id="GO:0015074">
    <property type="term" value="P:DNA integration"/>
    <property type="evidence" value="ECO:0007669"/>
    <property type="project" value="UniProtKB-KW"/>
</dbReference>
<evidence type="ECO:0000259" key="5">
    <source>
        <dbReference type="PROSITE" id="PS51898"/>
    </source>
</evidence>
<keyword evidence="3" id="KW-0238">DNA-binding</keyword>
<comment type="caution">
    <text evidence="6">The sequence shown here is derived from an EMBL/GenBank/DDBJ whole genome shotgun (WGS) entry which is preliminary data.</text>
</comment>
<dbReference type="InterPro" id="IPR010998">
    <property type="entry name" value="Integrase_recombinase_N"/>
</dbReference>
<name>A0A2G9WY54_9HYPH</name>
<dbReference type="InterPro" id="IPR002104">
    <property type="entry name" value="Integrase_catalytic"/>
</dbReference>
<dbReference type="EMBL" id="NQVN01000004">
    <property type="protein sequence ID" value="PIO99648.1"/>
    <property type="molecule type" value="Genomic_DNA"/>
</dbReference>
<dbReference type="Pfam" id="PF00589">
    <property type="entry name" value="Phage_integrase"/>
    <property type="match status" value="1"/>
</dbReference>
<dbReference type="SUPFAM" id="SSF56349">
    <property type="entry name" value="DNA breaking-rejoining enzymes"/>
    <property type="match status" value="1"/>
</dbReference>
<dbReference type="InterPro" id="IPR013762">
    <property type="entry name" value="Integrase-like_cat_sf"/>
</dbReference>
<dbReference type="GO" id="GO:0003677">
    <property type="term" value="F:DNA binding"/>
    <property type="evidence" value="ECO:0007669"/>
    <property type="project" value="UniProtKB-KW"/>
</dbReference>
<dbReference type="GO" id="GO:0006310">
    <property type="term" value="P:DNA recombination"/>
    <property type="evidence" value="ECO:0007669"/>
    <property type="project" value="UniProtKB-KW"/>
</dbReference>
<proteinExistence type="inferred from homology"/>
<organism evidence="6 7">
    <name type="scientific">Pleomorphomonas carboxyditropha</name>
    <dbReference type="NCBI Taxonomy" id="2023338"/>
    <lineage>
        <taxon>Bacteria</taxon>
        <taxon>Pseudomonadati</taxon>
        <taxon>Pseudomonadota</taxon>
        <taxon>Alphaproteobacteria</taxon>
        <taxon>Hyphomicrobiales</taxon>
        <taxon>Pleomorphomonadaceae</taxon>
        <taxon>Pleomorphomonas</taxon>
    </lineage>
</organism>
<evidence type="ECO:0000256" key="3">
    <source>
        <dbReference type="ARBA" id="ARBA00023125"/>
    </source>
</evidence>
<dbReference type="InterPro" id="IPR011010">
    <property type="entry name" value="DNA_brk_join_enz"/>
</dbReference>
<evidence type="ECO:0000313" key="6">
    <source>
        <dbReference type="EMBL" id="PIO99648.1"/>
    </source>
</evidence>
<evidence type="ECO:0000256" key="4">
    <source>
        <dbReference type="ARBA" id="ARBA00023172"/>
    </source>
</evidence>
<sequence>MGRRGMTLKLKHIDRFKDRHGITRFYFRPPGGKRIPLPDESDPGFLAAYEAAQASTAPVEKKAKVRGAEGTFDRLAYDYYRSTDFLGLKPSTQAKNRGLIDRFCEEHGKRLVRQMTRQNVSTIIGKKASTPAGANNLLKILNMLLRFGIANGYRTDNPAAGVKKFKQGTYHTWTEDEIEQFEAKWPIGTPERFAFALHLYTGQRRSDVCKMTWAAYDAARNTIDVAQDKTEAKLTISVHKDLRAVLDVTPRRHMVMLPTMSGKARSVAGYGNWLADAIGAAKLPDRCVLHGVRKAAARRLAEAGCSANEIMSITGHKTLSEVERYTKEAGQKALSKAAIVRLEEHSKDR</sequence>